<dbReference type="Gene3D" id="1.20.58.480">
    <property type="match status" value="1"/>
</dbReference>
<feature type="compositionally biased region" description="Low complexity" evidence="1">
    <location>
        <begin position="241"/>
        <end position="254"/>
    </location>
</feature>
<protein>
    <submittedName>
        <fullName evidence="4">Uncharacterized protein</fullName>
    </submittedName>
</protein>
<feature type="region of interest" description="Disordered" evidence="1">
    <location>
        <begin position="467"/>
        <end position="495"/>
    </location>
</feature>
<evidence type="ECO:0000259" key="2">
    <source>
        <dbReference type="Pfam" id="PF07014"/>
    </source>
</evidence>
<feature type="domain" description="Nematode resistance protein-like HSPRO1 N-terminal" evidence="3">
    <location>
        <begin position="519"/>
        <end position="709"/>
    </location>
</feature>
<dbReference type="Proteomes" id="UP000734854">
    <property type="component" value="Unassembled WGS sequence"/>
</dbReference>
<feature type="region of interest" description="Disordered" evidence="1">
    <location>
        <begin position="534"/>
        <end position="555"/>
    </location>
</feature>
<evidence type="ECO:0000256" key="1">
    <source>
        <dbReference type="SAM" id="MobiDB-lite"/>
    </source>
</evidence>
<dbReference type="InterPro" id="IPR009869">
    <property type="entry name" value="HSPRO1_N"/>
</dbReference>
<dbReference type="EMBL" id="JACMSC010000014">
    <property type="protein sequence ID" value="KAG6488852.1"/>
    <property type="molecule type" value="Genomic_DNA"/>
</dbReference>
<dbReference type="GO" id="GO:0006952">
    <property type="term" value="P:defense response"/>
    <property type="evidence" value="ECO:0007669"/>
    <property type="project" value="InterPro"/>
</dbReference>
<dbReference type="InterPro" id="IPR038759">
    <property type="entry name" value="HSPRO1/HSPRO2"/>
</dbReference>
<dbReference type="GO" id="GO:0046872">
    <property type="term" value="F:metal ion binding"/>
    <property type="evidence" value="ECO:0007669"/>
    <property type="project" value="InterPro"/>
</dbReference>
<dbReference type="InterPro" id="IPR037217">
    <property type="entry name" value="Trp/Indoleamine_2_3_dOase-like"/>
</dbReference>
<proteinExistence type="predicted"/>
<feature type="region of interest" description="Disordered" evidence="1">
    <location>
        <begin position="131"/>
        <end position="344"/>
    </location>
</feature>
<gene>
    <name evidence="4" type="ORF">ZIOFF_050106</name>
</gene>
<keyword evidence="5" id="KW-1185">Reference proteome</keyword>
<dbReference type="GO" id="GO:0020037">
    <property type="term" value="F:heme binding"/>
    <property type="evidence" value="ECO:0007669"/>
    <property type="project" value="InterPro"/>
</dbReference>
<feature type="region of interest" description="Disordered" evidence="1">
    <location>
        <begin position="98"/>
        <end position="117"/>
    </location>
</feature>
<feature type="compositionally biased region" description="Polar residues" evidence="1">
    <location>
        <begin position="258"/>
        <end position="274"/>
    </location>
</feature>
<accession>A0A8J5KR46</accession>
<dbReference type="PANTHER" id="PTHR34795">
    <property type="entry name" value="NEMATODE RESISTANCE PROTEIN-LIKE HSPRO1"/>
    <property type="match status" value="1"/>
</dbReference>
<comment type="caution">
    <text evidence="4">The sequence shown here is derived from an EMBL/GenBank/DDBJ whole genome shotgun (WGS) entry which is preliminary data.</text>
</comment>
<feature type="compositionally biased region" description="Polar residues" evidence="1">
    <location>
        <begin position="467"/>
        <end position="492"/>
    </location>
</feature>
<dbReference type="PANTHER" id="PTHR34795:SF1">
    <property type="entry name" value="NEMATODE RESISTANCE PROTEIN-LIKE HSPRO1"/>
    <property type="match status" value="1"/>
</dbReference>
<organism evidence="4 5">
    <name type="scientific">Zingiber officinale</name>
    <name type="common">Ginger</name>
    <name type="synonym">Amomum zingiber</name>
    <dbReference type="NCBI Taxonomy" id="94328"/>
    <lineage>
        <taxon>Eukaryota</taxon>
        <taxon>Viridiplantae</taxon>
        <taxon>Streptophyta</taxon>
        <taxon>Embryophyta</taxon>
        <taxon>Tracheophyta</taxon>
        <taxon>Spermatophyta</taxon>
        <taxon>Magnoliopsida</taxon>
        <taxon>Liliopsida</taxon>
        <taxon>Zingiberales</taxon>
        <taxon>Zingiberaceae</taxon>
        <taxon>Zingiber</taxon>
    </lineage>
</organism>
<dbReference type="SUPFAM" id="SSF140959">
    <property type="entry name" value="Indolic compounds 2,3-dioxygenase-like"/>
    <property type="match status" value="1"/>
</dbReference>
<feature type="compositionally biased region" description="Polar residues" evidence="1">
    <location>
        <begin position="295"/>
        <end position="307"/>
    </location>
</feature>
<name>A0A8J5KR46_ZINOF</name>
<evidence type="ECO:0000313" key="4">
    <source>
        <dbReference type="EMBL" id="KAG6488852.1"/>
    </source>
</evidence>
<reference evidence="4 5" key="1">
    <citation type="submission" date="2020-08" db="EMBL/GenBank/DDBJ databases">
        <title>Plant Genome Project.</title>
        <authorList>
            <person name="Zhang R.-G."/>
        </authorList>
    </citation>
    <scope>NUCLEOTIDE SEQUENCE [LARGE SCALE GENOMIC DNA]</scope>
    <source>
        <tissue evidence="4">Rhizome</tissue>
    </source>
</reference>
<dbReference type="GO" id="GO:0019441">
    <property type="term" value="P:L-tryptophan catabolic process to kynurenine"/>
    <property type="evidence" value="ECO:0007669"/>
    <property type="project" value="InterPro"/>
</dbReference>
<feature type="domain" description="Hs1pro-1 C-terminal" evidence="2">
    <location>
        <begin position="712"/>
        <end position="973"/>
    </location>
</feature>
<dbReference type="Pfam" id="PF07014">
    <property type="entry name" value="Hs1pro-1_C"/>
    <property type="match status" value="1"/>
</dbReference>
<dbReference type="AlphaFoldDB" id="A0A8J5KR46"/>
<dbReference type="InterPro" id="IPR009743">
    <property type="entry name" value="Hs1pro-1_C"/>
</dbReference>
<dbReference type="Pfam" id="PF07231">
    <property type="entry name" value="Hs1pro-1_N"/>
    <property type="match status" value="1"/>
</dbReference>
<evidence type="ECO:0000313" key="5">
    <source>
        <dbReference type="Proteomes" id="UP000734854"/>
    </source>
</evidence>
<evidence type="ECO:0000259" key="3">
    <source>
        <dbReference type="Pfam" id="PF07231"/>
    </source>
</evidence>
<feature type="compositionally biased region" description="Polar residues" evidence="1">
    <location>
        <begin position="197"/>
        <end position="240"/>
    </location>
</feature>
<feature type="compositionally biased region" description="Low complexity" evidence="1">
    <location>
        <begin position="175"/>
        <end position="191"/>
    </location>
</feature>
<sequence>MSQGLRAGVMAAPAPRRTLTKEADEELALFFEMRKLEKERSNKPQHNASEIDLPLGLKPGIAPLFRITKARMDEFLNSDRGKNDYDWLLTPPGTPLLPSSDTEYRRSPISSNGTPKACHTMLRSRLVNAPDPLRDTLLPRSALNSSAMGIRRPSSAGGRNKPRPATPTGRPTIPAAPITTSRPSTPTSRTALHAKSQAPSRSSTPVRFSTPTSRPSVLATSNHASRSATPTRRPSAPYNTSTVSAPPSQPSSVVRYASTASKCSAPSRGSSPTIKSGPLKPSDIPGFSLDAPPNLRTSLSDRPSSASRGRPGAPTRRSSSVEPGPGRPRRQSCSPSRGRAPNGNIQKVNSVQTANKLQQKGGDVNPVAIGNTMVERTVNMRRLMPPKQDDCQFSYSNLCAKSSRSPVSTGFGRSLSKQSLDMAFRHMLLQKQDIRRTIPSYLKPGMANASASSSVYSARSVPARSRTLSVSNSPLATSSTTSSERSVNNNHTVGVDGSEVEDDIISGVQSATFLCIYLLEYQDLMAASKISAKSPAASDNNSFPSTSSASSQSGRDASATAAYERYFRLPELAKLAGSREFPQWRNEAVLKPALQGLEITFRFVSLSLSDPRPYANHRQWKRRLESLASREIELIAALCEEGGGAGAPVADLSLCAGVLSRKYSSQEVWKAPGEAASVVARTSEASLLPRLAAWEKSEDVAAKILFQIESHMQGCAFTLGLGEPNLAGKPTLEYDLVVRPLDLHILKRCSKADQEDQVLCTIHQILESWLSAARELLARVEQRIEAEDWAAAASDCWLMERIWKLLSDVEDLHLLMDPDDFLRLKSQLVIKAASGGEEAVCFRSEALMHVTGTFKELRQSVPRILGVEADPNGGPRVQNAAMNLFHSRRRGEGEEAGKVELLQAMQAVEAALKRFFFAYRQVATAVMGNLEVIGNRAVYVPAESLDPLTQMFLEPPYYPSLDAAKTFLGEYWRQSDLGGVPTKAKW</sequence>